<reference evidence="3 4" key="1">
    <citation type="submission" date="2019-06" db="EMBL/GenBank/DDBJ databases">
        <title>Whole genome shotgun sequence of Pseudonocardia hydrocarbonoxydans NBRC 14498.</title>
        <authorList>
            <person name="Hosoyama A."/>
            <person name="Uohara A."/>
            <person name="Ohji S."/>
            <person name="Ichikawa N."/>
        </authorList>
    </citation>
    <scope>NUCLEOTIDE SEQUENCE [LARGE SCALE GENOMIC DNA]</scope>
    <source>
        <strain evidence="3 4">NBRC 14498</strain>
    </source>
</reference>
<name>A0A4Y3WWP3_9PSEU</name>
<dbReference type="PANTHER" id="PTHR31350:SF21">
    <property type="entry name" value="F-BOX ONLY PROTEIN 21"/>
    <property type="match status" value="1"/>
</dbReference>
<keyword evidence="4" id="KW-1185">Reference proteome</keyword>
<comment type="caution">
    <text evidence="3">The sequence shown here is derived from an EMBL/GenBank/DDBJ whole genome shotgun (WGS) entry which is preliminary data.</text>
</comment>
<protein>
    <recommendedName>
        <fullName evidence="2">Protein SirB1 N-terminal domain-containing protein</fullName>
    </recommendedName>
</protein>
<organism evidence="3 4">
    <name type="scientific">Pseudonocardia hydrocarbonoxydans</name>
    <dbReference type="NCBI Taxonomy" id="76726"/>
    <lineage>
        <taxon>Bacteria</taxon>
        <taxon>Bacillati</taxon>
        <taxon>Actinomycetota</taxon>
        <taxon>Actinomycetes</taxon>
        <taxon>Pseudonocardiales</taxon>
        <taxon>Pseudonocardiaceae</taxon>
        <taxon>Pseudonocardia</taxon>
    </lineage>
</organism>
<dbReference type="RefSeq" id="WP_170183900.1">
    <property type="nucleotide sequence ID" value="NZ_BAAARZ010000006.1"/>
</dbReference>
<dbReference type="Proteomes" id="UP000320338">
    <property type="component" value="Unassembled WGS sequence"/>
</dbReference>
<dbReference type="Pfam" id="PF13369">
    <property type="entry name" value="Transglut_core2"/>
    <property type="match status" value="1"/>
</dbReference>
<evidence type="ECO:0000313" key="3">
    <source>
        <dbReference type="EMBL" id="GEC21796.1"/>
    </source>
</evidence>
<dbReference type="InterPro" id="IPR032698">
    <property type="entry name" value="SirB1_N"/>
</dbReference>
<sequence>MDAVQRFGRVVAVPDPPLDRAALALAGGSDPELDIDRWLRELDRLAAGVSSLEGLRQRLFVEEGFGGNAGDYTDPRNSLLHHVLHRRLGIPITLAVVTMEVGRRAGVPIEGVGMPGHFLVRPTGTSRYLDVFAGGAEISGARCEQLFRGATGAGPEVPFGPHLLTAAPTRAILVRMLENLRAVYGARRRPADLEWVLRMRLLLPGVRLTDVLDLGTALGDQGRWLEGAKLLEDRVPAASAAHADRLRNAARSLRAHLN</sequence>
<dbReference type="AlphaFoldDB" id="A0A4Y3WWP3"/>
<gene>
    <name evidence="3" type="ORF">PHY01_40790</name>
</gene>
<evidence type="ECO:0000256" key="1">
    <source>
        <dbReference type="ARBA" id="ARBA00007100"/>
    </source>
</evidence>
<evidence type="ECO:0000313" key="4">
    <source>
        <dbReference type="Proteomes" id="UP000320338"/>
    </source>
</evidence>
<comment type="similarity">
    <text evidence="1">Belongs to the UPF0162 family.</text>
</comment>
<accession>A0A4Y3WWP3</accession>
<dbReference type="PANTHER" id="PTHR31350">
    <property type="entry name" value="SI:DKEY-261L7.2"/>
    <property type="match status" value="1"/>
</dbReference>
<evidence type="ECO:0000259" key="2">
    <source>
        <dbReference type="Pfam" id="PF13369"/>
    </source>
</evidence>
<feature type="domain" description="Protein SirB1 N-terminal" evidence="2">
    <location>
        <begin position="46"/>
        <end position="177"/>
    </location>
</feature>
<proteinExistence type="inferred from homology"/>
<dbReference type="EMBL" id="BJNG01000037">
    <property type="protein sequence ID" value="GEC21796.1"/>
    <property type="molecule type" value="Genomic_DNA"/>
</dbReference>